<evidence type="ECO:0000313" key="1">
    <source>
        <dbReference type="EMBL" id="APU03177.1"/>
    </source>
</evidence>
<dbReference type="Proteomes" id="UP000221958">
    <property type="component" value="Segment"/>
</dbReference>
<dbReference type="EMBL" id="KY117485">
    <property type="protein sequence ID" value="APU03177.1"/>
    <property type="molecule type" value="Genomic_DNA"/>
</dbReference>
<name>A0A1L7DS52_9CAUD</name>
<protein>
    <submittedName>
        <fullName evidence="1">Uncharacterized protein</fullName>
    </submittedName>
</protein>
<reference evidence="2" key="1">
    <citation type="submission" date="2016-11" db="EMBL/GenBank/DDBJ databases">
        <authorList>
            <person name="Xavier A.S."/>
            <person name="Silva F.P."/>
            <person name="Vidigal P.M.P."/>
            <person name="Lima T.T.M."/>
            <person name="Souza F.O."/>
            <person name="Alfenas-Zerbini P."/>
        </authorList>
    </citation>
    <scope>NUCLEOTIDE SEQUENCE [LARGE SCALE GENOMIC DNA]</scope>
</reference>
<sequence length="125" mass="14645">MMEHDHDLRRMKNPQWTPKGFYVAVRNVLSGKVPAVIMDECYLLLYDVGPTWCSDELHLFEQLLIRLPTNTPTDFSRVVRGMRSLAKQRQCTRIVCGNGVMRPGLRRMYEREGFRVLNEAYILEV</sequence>
<accession>A0A1L7DS52</accession>
<evidence type="ECO:0000313" key="2">
    <source>
        <dbReference type="Proteomes" id="UP000221958"/>
    </source>
</evidence>
<proteinExistence type="predicted"/>
<keyword evidence="2" id="KW-1185">Reference proteome</keyword>
<gene>
    <name evidence="1" type="ORF">phiAp1_36</name>
</gene>
<organism evidence="1 2">
    <name type="scientific">Ralstonia phage phiAp1</name>
    <dbReference type="NCBI Taxonomy" id="2783867"/>
    <lineage>
        <taxon>Viruses</taxon>
        <taxon>Duplodnaviria</taxon>
        <taxon>Heunggongvirae</taxon>
        <taxon>Uroviricota</taxon>
        <taxon>Caudoviricetes</taxon>
        <taxon>Autographivirales</taxon>
        <taxon>Autoscriptoviridae</taxon>
        <taxon>Ayakvirus</taxon>
        <taxon>Ayakvirus Ap1</taxon>
    </lineage>
</organism>